<feature type="region of interest" description="Disordered" evidence="1">
    <location>
        <begin position="1"/>
        <end position="30"/>
    </location>
</feature>
<evidence type="ECO:0000313" key="3">
    <source>
        <dbReference type="EMBL" id="KVG53422.1"/>
    </source>
</evidence>
<dbReference type="NCBIfam" id="NF040826">
    <property type="entry name" value="lxa_BCAM0308"/>
    <property type="match status" value="1"/>
</dbReference>
<gene>
    <name evidence="2" type="ORF">WI38_32210</name>
    <name evidence="3" type="ORF">WJ33_01505</name>
</gene>
<reference evidence="4 5" key="1">
    <citation type="submission" date="2015-11" db="EMBL/GenBank/DDBJ databases">
        <title>Expanding the genomic diversity of Burkholderia species for the development of highly accurate diagnostics.</title>
        <authorList>
            <person name="Sahl J."/>
            <person name="Keim P."/>
            <person name="Wagner D."/>
        </authorList>
    </citation>
    <scope>NUCLEOTIDE SEQUENCE [LARGE SCALE GENOMIC DNA]</scope>
    <source>
        <strain evidence="3 4">MSMB2036</strain>
        <strain evidence="2 5">RF32-BP4</strain>
    </source>
</reference>
<dbReference type="EMBL" id="LOTN01000072">
    <property type="protein sequence ID" value="KUZ81321.1"/>
    <property type="molecule type" value="Genomic_DNA"/>
</dbReference>
<comment type="caution">
    <text evidence="3">The sequence shown here is derived from an EMBL/GenBank/DDBJ whole genome shotgun (WGS) entry which is preliminary data.</text>
</comment>
<dbReference type="AlphaFoldDB" id="A0A102LV40"/>
<feature type="compositionally biased region" description="Polar residues" evidence="1">
    <location>
        <begin position="1"/>
        <end position="10"/>
    </location>
</feature>
<protein>
    <submittedName>
        <fullName evidence="3">Glutamyl-tRNA amidotransferase</fullName>
    </submittedName>
</protein>
<dbReference type="InterPro" id="IPR047706">
    <property type="entry name" value="BCAM0308-like"/>
</dbReference>
<evidence type="ECO:0000313" key="4">
    <source>
        <dbReference type="Proteomes" id="UP000064029"/>
    </source>
</evidence>
<dbReference type="EMBL" id="LOXM01000275">
    <property type="protein sequence ID" value="KVG53422.1"/>
    <property type="molecule type" value="Genomic_DNA"/>
</dbReference>
<keyword evidence="3" id="KW-0808">Transferase</keyword>
<feature type="compositionally biased region" description="Basic and acidic residues" evidence="1">
    <location>
        <begin position="13"/>
        <end position="28"/>
    </location>
</feature>
<sequence length="169" mass="18920">MNQSNSTPGQSAMRHDQRPPAHTDDSYHAPKRLKTATRCTTCGASYDDGRWTWHEAPVDAKAQQCPACKRTEDHAPAGELILSGAYLNHRRADILGLLNHQADDETRQHPLERIMEIDDGDASLTVRTTGVHLLRRLGKAMLRAHHGKLTLHYPDGEGMLRAEWMRADA</sequence>
<dbReference type="Proteomes" id="UP000065521">
    <property type="component" value="Unassembled WGS sequence"/>
</dbReference>
<proteinExistence type="predicted"/>
<dbReference type="RefSeq" id="WP_059613576.1">
    <property type="nucleotide sequence ID" value="NZ_CABVPQ010000006.1"/>
</dbReference>
<evidence type="ECO:0000256" key="1">
    <source>
        <dbReference type="SAM" id="MobiDB-lite"/>
    </source>
</evidence>
<name>A0A102LV40_9BURK</name>
<organism evidence="3 4">
    <name type="scientific">Burkholderia ubonensis</name>
    <dbReference type="NCBI Taxonomy" id="101571"/>
    <lineage>
        <taxon>Bacteria</taxon>
        <taxon>Pseudomonadati</taxon>
        <taxon>Pseudomonadota</taxon>
        <taxon>Betaproteobacteria</taxon>
        <taxon>Burkholderiales</taxon>
        <taxon>Burkholderiaceae</taxon>
        <taxon>Burkholderia</taxon>
        <taxon>Burkholderia cepacia complex</taxon>
    </lineage>
</organism>
<evidence type="ECO:0000313" key="2">
    <source>
        <dbReference type="EMBL" id="KUZ81321.1"/>
    </source>
</evidence>
<dbReference type="GO" id="GO:0016740">
    <property type="term" value="F:transferase activity"/>
    <property type="evidence" value="ECO:0007669"/>
    <property type="project" value="UniProtKB-KW"/>
</dbReference>
<dbReference type="OrthoDB" id="9785278at2"/>
<accession>A0A102LV40</accession>
<evidence type="ECO:0000313" key="5">
    <source>
        <dbReference type="Proteomes" id="UP000065521"/>
    </source>
</evidence>
<dbReference type="Proteomes" id="UP000064029">
    <property type="component" value="Unassembled WGS sequence"/>
</dbReference>